<accession>A0A0B8QH19</accession>
<reference evidence="2 3" key="2">
    <citation type="submission" date="2015-01" db="EMBL/GenBank/DDBJ databases">
        <authorList>
            <consortium name="NBRP consortium"/>
            <person name="Sawabe T."/>
            <person name="Meirelles P."/>
            <person name="Feng G."/>
            <person name="Sayaka M."/>
            <person name="Hattori M."/>
            <person name="Ohkuma M."/>
        </authorList>
    </citation>
    <scope>NUCLEOTIDE SEQUENCE [LARGE SCALE GENOMIC DNA]</scope>
    <source>
        <strain evidence="3">JCM 19241</strain>
    </source>
</reference>
<reference evidence="2 3" key="1">
    <citation type="submission" date="2015-01" db="EMBL/GenBank/DDBJ databases">
        <title>Vibrio sp. C94 JCM 19241 whole genome shotgun sequence.</title>
        <authorList>
            <person name="Sawabe T."/>
            <person name="Meirelles P."/>
            <person name="Feng G."/>
            <person name="Sayaka M."/>
            <person name="Hattori M."/>
            <person name="Ohkuma M."/>
        </authorList>
    </citation>
    <scope>NUCLEOTIDE SEQUENCE [LARGE SCALE GENOMIC DNA]</scope>
    <source>
        <strain evidence="3">JCM 19241</strain>
    </source>
</reference>
<keyword evidence="1" id="KW-0732">Signal</keyword>
<protein>
    <submittedName>
        <fullName evidence="2">Uncharacterized protein</fullName>
    </submittedName>
</protein>
<evidence type="ECO:0000313" key="3">
    <source>
        <dbReference type="Proteomes" id="UP000031666"/>
    </source>
</evidence>
<evidence type="ECO:0000256" key="1">
    <source>
        <dbReference type="SAM" id="SignalP"/>
    </source>
</evidence>
<organism evidence="2 3">
    <name type="scientific">Vibrio ishigakensis</name>
    <dbReference type="NCBI Taxonomy" id="1481914"/>
    <lineage>
        <taxon>Bacteria</taxon>
        <taxon>Pseudomonadati</taxon>
        <taxon>Pseudomonadota</taxon>
        <taxon>Gammaproteobacteria</taxon>
        <taxon>Vibrionales</taxon>
        <taxon>Vibrionaceae</taxon>
        <taxon>Vibrio</taxon>
    </lineage>
</organism>
<comment type="caution">
    <text evidence="2">The sequence shown here is derived from an EMBL/GenBank/DDBJ whole genome shotgun (WGS) entry which is preliminary data.</text>
</comment>
<dbReference type="STRING" id="1481914.JCM19241_846"/>
<feature type="chain" id="PRO_5002123321" evidence="1">
    <location>
        <begin position="26"/>
        <end position="48"/>
    </location>
</feature>
<proteinExistence type="predicted"/>
<dbReference type="EMBL" id="BBSC01000003">
    <property type="protein sequence ID" value="GAM74503.1"/>
    <property type="molecule type" value="Genomic_DNA"/>
</dbReference>
<evidence type="ECO:0000313" key="2">
    <source>
        <dbReference type="EMBL" id="GAM74503.1"/>
    </source>
</evidence>
<name>A0A0B8QH19_9VIBR</name>
<sequence>MRVLKPLLTSALSIGLMVATQPALATENSTSKLGALYQPVVEQDVYRT</sequence>
<dbReference type="AlphaFoldDB" id="A0A0B8QH19"/>
<dbReference type="Proteomes" id="UP000031666">
    <property type="component" value="Unassembled WGS sequence"/>
</dbReference>
<gene>
    <name evidence="2" type="ORF">JCM19241_846</name>
</gene>
<feature type="signal peptide" evidence="1">
    <location>
        <begin position="1"/>
        <end position="25"/>
    </location>
</feature>